<name>A0A2U1FQH5_9PSEU</name>
<gene>
    <name evidence="3" type="ORF">C8D89_101258</name>
</gene>
<organism evidence="3 4">
    <name type="scientific">Actinomycetospora cinnamomea</name>
    <dbReference type="NCBI Taxonomy" id="663609"/>
    <lineage>
        <taxon>Bacteria</taxon>
        <taxon>Bacillati</taxon>
        <taxon>Actinomycetota</taxon>
        <taxon>Actinomycetes</taxon>
        <taxon>Pseudonocardiales</taxon>
        <taxon>Pseudonocardiaceae</taxon>
        <taxon>Actinomycetospora</taxon>
    </lineage>
</organism>
<evidence type="ECO:0000259" key="2">
    <source>
        <dbReference type="Pfam" id="PF20068"/>
    </source>
</evidence>
<keyword evidence="4" id="KW-1185">Reference proteome</keyword>
<dbReference type="Proteomes" id="UP000245639">
    <property type="component" value="Unassembled WGS sequence"/>
</dbReference>
<feature type="region of interest" description="Disordered" evidence="1">
    <location>
        <begin position="77"/>
        <end position="97"/>
    </location>
</feature>
<sequence>MSGGGGKIEQRVVLTRQEAARWLGELAKALETGGTADVALVGPTVSLNLPDEFECELELEPYGDKIELEIEFMWPNTRREASADQPRSTVAAPQALR</sequence>
<dbReference type="AlphaFoldDB" id="A0A2U1FQH5"/>
<dbReference type="InterPro" id="IPR027598">
    <property type="entry name" value="Amphi-Trp_dom"/>
</dbReference>
<comment type="caution">
    <text evidence="3">The sequence shown here is derived from an EMBL/GenBank/DDBJ whole genome shotgun (WGS) entry which is preliminary data.</text>
</comment>
<dbReference type="EMBL" id="QEKW01000001">
    <property type="protein sequence ID" value="PVZ14394.1"/>
    <property type="molecule type" value="Genomic_DNA"/>
</dbReference>
<feature type="domain" description="Amphi-Trp" evidence="2">
    <location>
        <begin position="14"/>
        <end position="82"/>
    </location>
</feature>
<evidence type="ECO:0000256" key="1">
    <source>
        <dbReference type="SAM" id="MobiDB-lite"/>
    </source>
</evidence>
<accession>A0A2U1FQH5</accession>
<reference evidence="3 4" key="1">
    <citation type="submission" date="2018-04" db="EMBL/GenBank/DDBJ databases">
        <title>Genomic Encyclopedia of Type Strains, Phase IV (KMG-IV): sequencing the most valuable type-strain genomes for metagenomic binning, comparative biology and taxonomic classification.</title>
        <authorList>
            <person name="Goeker M."/>
        </authorList>
    </citation>
    <scope>NUCLEOTIDE SEQUENCE [LARGE SCALE GENOMIC DNA]</scope>
    <source>
        <strain evidence="3 4">DSM 45771</strain>
    </source>
</reference>
<protein>
    <submittedName>
        <fullName evidence="3">Amphi-Trp domain-containing protein</fullName>
    </submittedName>
</protein>
<proteinExistence type="predicted"/>
<evidence type="ECO:0000313" key="3">
    <source>
        <dbReference type="EMBL" id="PVZ14394.1"/>
    </source>
</evidence>
<dbReference type="Pfam" id="PF20068">
    <property type="entry name" value="Amphi-Trp"/>
    <property type="match status" value="1"/>
</dbReference>
<evidence type="ECO:0000313" key="4">
    <source>
        <dbReference type="Proteomes" id="UP000245639"/>
    </source>
</evidence>
<dbReference type="NCBIfam" id="TIGR04354">
    <property type="entry name" value="amphi-Trp"/>
    <property type="match status" value="1"/>
</dbReference>
<dbReference type="RefSeq" id="WP_116706256.1">
    <property type="nucleotide sequence ID" value="NZ_QEKW01000001.1"/>
</dbReference>
<dbReference type="OrthoDB" id="4868198at2"/>